<accession>A0ABS2H8M3</accession>
<gene>
    <name evidence="2" type="ORF">IM700_019065</name>
</gene>
<proteinExistence type="predicted"/>
<dbReference type="Proteomes" id="UP001516620">
    <property type="component" value="Unassembled WGS sequence"/>
</dbReference>
<dbReference type="RefSeq" id="WP_155606027.1">
    <property type="nucleotide sequence ID" value="NZ_JADCNN020000022.1"/>
</dbReference>
<dbReference type="EMBL" id="JADCNN020000022">
    <property type="protein sequence ID" value="MBM6997767.1"/>
    <property type="molecule type" value="Genomic_DNA"/>
</dbReference>
<keyword evidence="1" id="KW-0732">Signal</keyword>
<keyword evidence="3" id="KW-1185">Reference proteome</keyword>
<comment type="caution">
    <text evidence="2">The sequence shown here is derived from an EMBL/GenBank/DDBJ whole genome shotgun (WGS) entry which is preliminary data.</text>
</comment>
<evidence type="ECO:0000313" key="2">
    <source>
        <dbReference type="EMBL" id="MBM6997767.1"/>
    </source>
</evidence>
<feature type="signal peptide" evidence="1">
    <location>
        <begin position="1"/>
        <end position="24"/>
    </location>
</feature>
<feature type="chain" id="PRO_5046111908" evidence="1">
    <location>
        <begin position="25"/>
        <end position="88"/>
    </location>
</feature>
<name>A0ABS2H8M3_9BACL</name>
<protein>
    <submittedName>
        <fullName evidence="2">FAD/FMN-containing dehydrogenase</fullName>
    </submittedName>
</protein>
<sequence length="88" mass="9412">MKKLGLGIAAFVLVMGIGAAGVYAAGASNGAENDPNGVWDWMLPYAKQMHPNLTDEQIQDRINNCHGQSGTGTSRMMNPNLRGGMMNF</sequence>
<evidence type="ECO:0000313" key="3">
    <source>
        <dbReference type="Proteomes" id="UP001516620"/>
    </source>
</evidence>
<evidence type="ECO:0000256" key="1">
    <source>
        <dbReference type="SAM" id="SignalP"/>
    </source>
</evidence>
<organism evidence="2 3">
    <name type="scientific">Paenibacillus rhizolycopersici</name>
    <dbReference type="NCBI Taxonomy" id="2780073"/>
    <lineage>
        <taxon>Bacteria</taxon>
        <taxon>Bacillati</taxon>
        <taxon>Bacillota</taxon>
        <taxon>Bacilli</taxon>
        <taxon>Bacillales</taxon>
        <taxon>Paenibacillaceae</taxon>
        <taxon>Paenibacillus</taxon>
    </lineage>
</organism>
<reference evidence="2 3" key="1">
    <citation type="submission" date="2021-01" db="EMBL/GenBank/DDBJ databases">
        <title>Paenibacillus sp.nov. isolated from the rhizosphere soil of tomato plant.</title>
        <authorList>
            <person name="Thin K.K."/>
            <person name="Zhang X."/>
            <person name="He S."/>
        </authorList>
    </citation>
    <scope>NUCLEOTIDE SEQUENCE [LARGE SCALE GENOMIC DNA]</scope>
    <source>
        <strain evidence="2 3">DXFW5</strain>
    </source>
</reference>